<dbReference type="Proteomes" id="UP000001424">
    <property type="component" value="Chromosome"/>
</dbReference>
<evidence type="ECO:0000313" key="1">
    <source>
        <dbReference type="EMBL" id="AAQ57917.1"/>
    </source>
</evidence>
<gene>
    <name evidence="1" type="ordered locus">CV_0238</name>
</gene>
<keyword evidence="2" id="KW-1185">Reference proteome</keyword>
<dbReference type="HOGENOM" id="CLU_3005837_0_0_4"/>
<evidence type="ECO:0000313" key="2">
    <source>
        <dbReference type="Proteomes" id="UP000001424"/>
    </source>
</evidence>
<dbReference type="GeneID" id="66365870"/>
<dbReference type="STRING" id="243365.CV_0238"/>
<organism evidence="1 2">
    <name type="scientific">Chromobacterium violaceum (strain ATCC 12472 / DSM 30191 / JCM 1249 / CCUG 213 / NBRC 12614 / NCIMB 9131 / NCTC 9757 / MK)</name>
    <dbReference type="NCBI Taxonomy" id="243365"/>
    <lineage>
        <taxon>Bacteria</taxon>
        <taxon>Pseudomonadati</taxon>
        <taxon>Pseudomonadota</taxon>
        <taxon>Betaproteobacteria</taxon>
        <taxon>Neisseriales</taxon>
        <taxon>Chromobacteriaceae</taxon>
        <taxon>Chromobacterium</taxon>
    </lineage>
</organism>
<name>Q7P1H5_CHRVO</name>
<dbReference type="AlphaFoldDB" id="Q7P1H5"/>
<dbReference type="EMBL" id="AE016825">
    <property type="protein sequence ID" value="AAQ57917.1"/>
    <property type="molecule type" value="Genomic_DNA"/>
</dbReference>
<dbReference type="KEGG" id="cvi:CV_0238"/>
<accession>Q7P1H5</accession>
<reference evidence="1 2" key="1">
    <citation type="journal article" date="2003" name="Proc. Natl. Acad. Sci. U.S.A.">
        <title>The complete genome sequence of Chromobacterium violaceum reveals remarkable and exploitable bacterial adaptability.</title>
        <authorList>
            <person name="Vasconcelos A.T.R."/>
            <person name="de Almeida D.F."/>
            <person name="Almeida F.C."/>
            <person name="de Almeida L.G.P."/>
            <person name="de Almeida R."/>
            <person name="Goncalves J.A.A."/>
            <person name="Andrade E.M."/>
            <person name="Antonio R.V."/>
            <person name="Araripe J."/>
            <person name="de Araujo M.F.F."/>
            <person name="Filho S.A."/>
            <person name="Azevedo V."/>
            <person name="Batista A.J."/>
            <person name="Bataus L.A.M."/>
            <person name="Batista J.S."/>
            <person name="Belo A."/>
            <person name="vander Berg C."/>
            <person name="Blamey J."/>
            <person name="Bogo M."/>
            <person name="Bonato S."/>
            <person name="Bordignon J."/>
            <person name="Brito C.A."/>
            <person name="Brocchi M."/>
            <person name="Burity H.A."/>
            <person name="Camargo A.A."/>
            <person name="Cardoso D.D.P."/>
            <person name="Carneiro N.P."/>
            <person name="Carraro D.M."/>
            <person name="Carvalho C.M.B."/>
            <person name="Cascardo J.C.M."/>
            <person name="Cavada B.S."/>
            <person name="Chueire L.M.O."/>
            <person name="Pasa T.B.C."/>
            <person name="Duran N."/>
            <person name="Fagundes N."/>
            <person name="Falcao C.L."/>
            <person name="Fantinatti F."/>
            <person name="Farias I.P."/>
            <person name="Felipe M.S.S."/>
            <person name="Ferrari L.P."/>
            <person name="Ferro J.A."/>
            <person name="Ferro M.I.T."/>
            <person name="Franco G.R."/>
            <person name="Freitas N.S.A."/>
            <person name="Furlan L.R."/>
            <person name="Gazzinelli R.T."/>
            <person name="Gomes E.A."/>
            <person name="Goncalves P.R."/>
            <person name="Grangeiro T.B."/>
            <person name="Grattapaglia D."/>
            <person name="Grisard E.C."/>
            <person name="Guimaraes C.T."/>
            <person name="Hanna E.S."/>
            <person name="Hungria M."/>
            <person name="Jardim S.N."/>
            <person name="Laurino J."/>
            <person name="Leoi L.C.T."/>
            <person name="Fassarella L."/>
            <person name="Lima A."/>
            <person name="Loureiro M.F."/>
            <person name="Lyra M.C.P."/>
            <person name="Macedo M."/>
            <person name="Madeira H.M.F."/>
            <person name="Manfio G.P."/>
            <person name="Maranhao A.Q."/>
            <person name="Martins W.S."/>
            <person name="di Mauro S.M.Z."/>
            <person name="de Medeiros S.R.B."/>
            <person name="Meissner R.D.V."/>
            <person name="Menck C.F.M."/>
            <person name="Moreira M.A.M."/>
            <person name="Nascimento F.F."/>
            <person name="Nicolas M.F."/>
            <person name="Oliveira J.G."/>
            <person name="Oliveira S.C."/>
            <person name="Paixao R.F.C."/>
            <person name="Parente J.A."/>
            <person name="Pedrosa F.O."/>
            <person name="Pena S.J.D."/>
            <person name="Perreira J.O."/>
            <person name="Perreira M."/>
            <person name="Pinto L.S.R.C."/>
            <person name="Pinto L.S."/>
            <person name="Porto J.I.R."/>
            <person name="Potrich D.P."/>
            <person name="Neto C.E.R."/>
            <person name="Reis A.M.M."/>
            <person name="Rigo L.U."/>
            <person name="Rondinelli E."/>
            <person name="dos Santos E.B.P."/>
            <person name="Santos F.R."/>
            <person name="Schneider M.P.C."/>
            <person name="Seuanez H.N."/>
            <person name="Silva A.M.R."/>
            <person name="da Silva A.L.C."/>
            <person name="Silva D.W."/>
            <person name="Silva R."/>
            <person name="Simoes I.C."/>
            <person name="Simon D."/>
            <person name="Soares C.M.A."/>
            <person name="Soares R.B.A."/>
            <person name="Souza E.M."/>
            <person name="Souza K.R.L."/>
            <person name="Souza R.C."/>
            <person name="Steffens M.B.R."/>
            <person name="Steindel M."/>
            <person name="Teixeira S.R."/>
            <person name="Urmenyi T."/>
            <person name="Vettore A."/>
            <person name="Wassem R."/>
            <person name="Zaha A."/>
            <person name="Simpson A.J.G."/>
        </authorList>
    </citation>
    <scope>NUCLEOTIDE SEQUENCE [LARGE SCALE GENOMIC DNA]</scope>
    <source>
        <strain evidence="2">ATCC 12472 / DSM 30191 / JCM 1249 / NBRC 12614 / NCIMB 9131 / NCTC 9757</strain>
    </source>
</reference>
<proteinExistence type="predicted"/>
<protein>
    <submittedName>
        <fullName evidence="1">Uncharacterized protein</fullName>
    </submittedName>
</protein>
<dbReference type="RefSeq" id="WP_011133793.1">
    <property type="nucleotide sequence ID" value="NC_005085.1"/>
</dbReference>
<sequence>MPADIVGDAAHGVPCAPANVKHGIALVGRADGFLRPSGWLEGLNPAKGIECQSRGI</sequence>